<dbReference type="InterPro" id="IPR007212">
    <property type="entry name" value="Zf-like"/>
</dbReference>
<dbReference type="EMBL" id="DVMP01000155">
    <property type="protein sequence ID" value="HIU26520.1"/>
    <property type="molecule type" value="Genomic_DNA"/>
</dbReference>
<reference evidence="2" key="1">
    <citation type="submission" date="2020-10" db="EMBL/GenBank/DDBJ databases">
        <authorList>
            <person name="Gilroy R."/>
        </authorList>
    </citation>
    <scope>NUCLEOTIDE SEQUENCE</scope>
    <source>
        <strain evidence="2">ChiHcec3-6078</strain>
    </source>
</reference>
<dbReference type="Proteomes" id="UP000824090">
    <property type="component" value="Unassembled WGS sequence"/>
</dbReference>
<comment type="caution">
    <text evidence="2">The sequence shown here is derived from an EMBL/GenBank/DDBJ whole genome shotgun (WGS) entry which is preliminary data.</text>
</comment>
<protein>
    <submittedName>
        <fullName evidence="2">Cysteine-rich small domain-containing protein</fullName>
    </submittedName>
</protein>
<evidence type="ECO:0000313" key="2">
    <source>
        <dbReference type="EMBL" id="HIU26520.1"/>
    </source>
</evidence>
<evidence type="ECO:0000259" key="1">
    <source>
        <dbReference type="Pfam" id="PF04071"/>
    </source>
</evidence>
<gene>
    <name evidence="2" type="ORF">IAC50_08520</name>
</gene>
<name>A0A9D1I408_9FIRM</name>
<evidence type="ECO:0000313" key="3">
    <source>
        <dbReference type="Proteomes" id="UP000824090"/>
    </source>
</evidence>
<organism evidence="2 3">
    <name type="scientific">Candidatus Allocopromorpha excrementigallinarum</name>
    <dbReference type="NCBI Taxonomy" id="2840742"/>
    <lineage>
        <taxon>Bacteria</taxon>
        <taxon>Bacillati</taxon>
        <taxon>Bacillota</taxon>
        <taxon>Clostridia</taxon>
        <taxon>Eubacteriales</taxon>
        <taxon>Eubacteriaceae</taxon>
        <taxon>Eubacteriaceae incertae sedis</taxon>
        <taxon>Candidatus Allocopromorpha</taxon>
    </lineage>
</organism>
<reference evidence="2" key="2">
    <citation type="journal article" date="2021" name="PeerJ">
        <title>Extensive microbial diversity within the chicken gut microbiome revealed by metagenomics and culture.</title>
        <authorList>
            <person name="Gilroy R."/>
            <person name="Ravi A."/>
            <person name="Getino M."/>
            <person name="Pursley I."/>
            <person name="Horton D.L."/>
            <person name="Alikhan N.F."/>
            <person name="Baker D."/>
            <person name="Gharbi K."/>
            <person name="Hall N."/>
            <person name="Watson M."/>
            <person name="Adriaenssens E.M."/>
            <person name="Foster-Nyarko E."/>
            <person name="Jarju S."/>
            <person name="Secka A."/>
            <person name="Antonio M."/>
            <person name="Oren A."/>
            <person name="Chaudhuri R.R."/>
            <person name="La Ragione R."/>
            <person name="Hildebrand F."/>
            <person name="Pallen M.J."/>
        </authorList>
    </citation>
    <scope>NUCLEOTIDE SEQUENCE</scope>
    <source>
        <strain evidence="2">ChiHcec3-6078</strain>
    </source>
</reference>
<dbReference type="Pfam" id="PF04071">
    <property type="entry name" value="zf-like"/>
    <property type="match status" value="1"/>
</dbReference>
<feature type="domain" description="Cysteine-rich small" evidence="1">
    <location>
        <begin position="11"/>
        <end position="90"/>
    </location>
</feature>
<sequence>MIKEKDGEERYKFFSHRDCEYFPCHKTSDDSSFNCLFCYCPLYTLGDRCGGHFTYIKGIKDCSKCLVPHGRKAYDYILKRFEDLSEMARKD</sequence>
<accession>A0A9D1I408</accession>
<dbReference type="AlphaFoldDB" id="A0A9D1I408"/>
<proteinExistence type="predicted"/>